<feature type="transmembrane region" description="Helical" evidence="5">
    <location>
        <begin position="118"/>
        <end position="135"/>
    </location>
</feature>
<sequence length="459" mass="50318">MGAIITLSLLAILILYLGLFKATKTILPISILGLVGALVFCIVQWNGTAVPLYNGMVLFDHYALVFSMLMIGLAILILLLSRDYFDTIGEHTAEYFSLILFSLIGGLIIVSFYNLSMLFIGIEIMSVALYILVGIRKSDYGSNEASLKYFLMGAFSTGFLLFGITLIYGATGSFGMEEIQSYVQNNVQAISPLFYTGVILFIIGLGFKIGAAPFHFWVPDVYDGAPILITTFMSTIVKVAAIAAFLRLFWFCFEPLSSFWTPVLSVMSVLTLFIGNITALMQQSFKRMLTYSSVSHVGYMLFAILSLGGESANGILIYVGAYSLSSIVAFGGLIAVKRSSGSEQFEAFNGLAKKNPYLSFTILVAMLSLAGIPLTVGFIGKFMMFAAALHNYHIALVVLAVINAAIGIYYYFRVIIAMYFKPTDREEVVWNLNYKVVLTIATIITICLGLYPSLVTNIV</sequence>
<dbReference type="GO" id="GO:0042773">
    <property type="term" value="P:ATP synthesis coupled electron transport"/>
    <property type="evidence" value="ECO:0007669"/>
    <property type="project" value="InterPro"/>
</dbReference>
<keyword evidence="5" id="KW-1003">Cell membrane</keyword>
<evidence type="ECO:0000256" key="4">
    <source>
        <dbReference type="ARBA" id="ARBA00023136"/>
    </source>
</evidence>
<comment type="subcellular location">
    <subcellularLocation>
        <location evidence="5">Cell membrane</location>
        <topology evidence="5">Multi-pass membrane protein</topology>
    </subcellularLocation>
    <subcellularLocation>
        <location evidence="1">Endomembrane system</location>
        <topology evidence="1">Multi-pass membrane protein</topology>
    </subcellularLocation>
    <subcellularLocation>
        <location evidence="6">Membrane</location>
        <topology evidence="6">Multi-pass membrane protein</topology>
    </subcellularLocation>
</comment>
<keyword evidence="9" id="KW-1185">Reference proteome</keyword>
<dbReference type="EC" id="7.1.1.-" evidence="5"/>
<dbReference type="AlphaFoldDB" id="A0A4R1LU10"/>
<feature type="transmembrane region" description="Helical" evidence="5">
    <location>
        <begin position="6"/>
        <end position="22"/>
    </location>
</feature>
<dbReference type="Proteomes" id="UP000294616">
    <property type="component" value="Unassembled WGS sequence"/>
</dbReference>
<evidence type="ECO:0000313" key="8">
    <source>
        <dbReference type="EMBL" id="TCK82826.1"/>
    </source>
</evidence>
<protein>
    <recommendedName>
        <fullName evidence="5">NADH-quinone oxidoreductase subunit N</fullName>
        <ecNumber evidence="5">7.1.1.-</ecNumber>
    </recommendedName>
    <alternativeName>
        <fullName evidence="5">NADH dehydrogenase I subunit N</fullName>
    </alternativeName>
    <alternativeName>
        <fullName evidence="5">NDH-1 subunit N</fullName>
    </alternativeName>
</protein>
<comment type="catalytic activity">
    <reaction evidence="5">
        <text>a quinone + NADH + 5 H(+)(in) = a quinol + NAD(+) + 4 H(+)(out)</text>
        <dbReference type="Rhea" id="RHEA:57888"/>
        <dbReference type="ChEBI" id="CHEBI:15378"/>
        <dbReference type="ChEBI" id="CHEBI:24646"/>
        <dbReference type="ChEBI" id="CHEBI:57540"/>
        <dbReference type="ChEBI" id="CHEBI:57945"/>
        <dbReference type="ChEBI" id="CHEBI:132124"/>
    </reaction>
</comment>
<accession>A0A4R1LU10</accession>
<keyword evidence="2 5" id="KW-0812">Transmembrane</keyword>
<reference evidence="8 9" key="1">
    <citation type="submission" date="2019-03" db="EMBL/GenBank/DDBJ databases">
        <title>Genomic Encyclopedia of Archaeal and Bacterial Type Strains, Phase II (KMG-II): from individual species to whole genera.</title>
        <authorList>
            <person name="Goeker M."/>
        </authorList>
    </citation>
    <scope>NUCLEOTIDE SEQUENCE [LARGE SCALE GENOMIC DNA]</scope>
    <source>
        <strain evidence="8 9">DSM 22554</strain>
    </source>
</reference>
<comment type="function">
    <text evidence="5">NDH-1 shuttles electrons from NADH, via FMN and iron-sulfur (Fe-S) centers, to quinones in the respiratory chain. The immediate electron acceptor for the enzyme in this species is believed to be a menaquinone. Couples the redox reaction to proton translocation (for every two electrons transferred, four hydrogen ions are translocated across the cytoplasmic membrane), and thus conserves the redox energy in a proton gradient.</text>
</comment>
<feature type="domain" description="NADH:quinone oxidoreductase/Mrp antiporter transmembrane" evidence="7">
    <location>
        <begin position="114"/>
        <end position="406"/>
    </location>
</feature>
<dbReference type="NCBIfam" id="TIGR01770">
    <property type="entry name" value="NDH_I_N"/>
    <property type="match status" value="1"/>
</dbReference>
<keyword evidence="3 5" id="KW-1133">Transmembrane helix</keyword>
<keyword evidence="5" id="KW-0813">Transport</keyword>
<gene>
    <name evidence="5" type="primary">nuoN</name>
    <name evidence="8" type="ORF">C8N28_1411</name>
</gene>
<keyword evidence="5" id="KW-1278">Translocase</keyword>
<dbReference type="GO" id="GO:0050136">
    <property type="term" value="F:NADH dehydrogenase (quinone) (non-electrogenic) activity"/>
    <property type="evidence" value="ECO:0007669"/>
    <property type="project" value="UniProtKB-UniRule"/>
</dbReference>
<keyword evidence="5" id="KW-0874">Quinone</keyword>
<dbReference type="Pfam" id="PF00361">
    <property type="entry name" value="Proton_antipo_M"/>
    <property type="match status" value="1"/>
</dbReference>
<proteinExistence type="inferred from homology"/>
<feature type="transmembrane region" description="Helical" evidence="5">
    <location>
        <begin position="262"/>
        <end position="281"/>
    </location>
</feature>
<dbReference type="InterPro" id="IPR010096">
    <property type="entry name" value="NADH-Q_OxRdtase_suN/2"/>
</dbReference>
<dbReference type="GO" id="GO:0048038">
    <property type="term" value="F:quinone binding"/>
    <property type="evidence" value="ECO:0007669"/>
    <property type="project" value="UniProtKB-KW"/>
</dbReference>
<organism evidence="8 9">
    <name type="scientific">Albibacterium bauzanense</name>
    <dbReference type="NCBI Taxonomy" id="653929"/>
    <lineage>
        <taxon>Bacteria</taxon>
        <taxon>Pseudomonadati</taxon>
        <taxon>Bacteroidota</taxon>
        <taxon>Sphingobacteriia</taxon>
        <taxon>Sphingobacteriales</taxon>
        <taxon>Sphingobacteriaceae</taxon>
        <taxon>Albibacterium</taxon>
    </lineage>
</organism>
<comment type="subunit">
    <text evidence="5">NDH-1 is composed of 14 different subunits. Subunits NuoA, H, J, K, L, M, N constitute the membrane sector of the complex.</text>
</comment>
<feature type="transmembrane region" description="Helical" evidence="5">
    <location>
        <begin position="29"/>
        <end position="47"/>
    </location>
</feature>
<dbReference type="OrthoDB" id="9811718at2"/>
<name>A0A4R1LU10_9SPHI</name>
<comment type="similarity">
    <text evidence="5">Belongs to the complex I subunit 2 family.</text>
</comment>
<feature type="transmembrane region" description="Helical" evidence="5">
    <location>
        <begin position="92"/>
        <end position="112"/>
    </location>
</feature>
<feature type="transmembrane region" description="Helical" evidence="5">
    <location>
        <begin position="432"/>
        <end position="451"/>
    </location>
</feature>
<dbReference type="EMBL" id="SMGO01000002">
    <property type="protein sequence ID" value="TCK82826.1"/>
    <property type="molecule type" value="Genomic_DNA"/>
</dbReference>
<feature type="transmembrane region" description="Helical" evidence="5">
    <location>
        <begin position="59"/>
        <end position="80"/>
    </location>
</feature>
<dbReference type="GO" id="GO:0005886">
    <property type="term" value="C:plasma membrane"/>
    <property type="evidence" value="ECO:0007669"/>
    <property type="project" value="UniProtKB-SubCell"/>
</dbReference>
<evidence type="ECO:0000256" key="6">
    <source>
        <dbReference type="RuleBase" id="RU000320"/>
    </source>
</evidence>
<evidence type="ECO:0000256" key="2">
    <source>
        <dbReference type="ARBA" id="ARBA00022692"/>
    </source>
</evidence>
<keyword evidence="4 5" id="KW-0472">Membrane</keyword>
<keyword evidence="5" id="KW-0520">NAD</keyword>
<dbReference type="InterPro" id="IPR001750">
    <property type="entry name" value="ND/Mrp_TM"/>
</dbReference>
<evidence type="ECO:0000259" key="7">
    <source>
        <dbReference type="Pfam" id="PF00361"/>
    </source>
</evidence>
<dbReference type="HAMAP" id="MF_00445">
    <property type="entry name" value="NDH1_NuoN_1"/>
    <property type="match status" value="1"/>
</dbReference>
<feature type="transmembrane region" description="Helical" evidence="5">
    <location>
        <begin position="357"/>
        <end position="380"/>
    </location>
</feature>
<dbReference type="PRINTS" id="PR01434">
    <property type="entry name" value="NADHDHGNASE5"/>
</dbReference>
<evidence type="ECO:0000256" key="3">
    <source>
        <dbReference type="ARBA" id="ARBA00022989"/>
    </source>
</evidence>
<feature type="transmembrane region" description="Helical" evidence="5">
    <location>
        <begin position="147"/>
        <end position="169"/>
    </location>
</feature>
<dbReference type="GO" id="GO:0012505">
    <property type="term" value="C:endomembrane system"/>
    <property type="evidence" value="ECO:0007669"/>
    <property type="project" value="UniProtKB-SubCell"/>
</dbReference>
<evidence type="ECO:0000256" key="1">
    <source>
        <dbReference type="ARBA" id="ARBA00004127"/>
    </source>
</evidence>
<feature type="transmembrane region" description="Helical" evidence="5">
    <location>
        <begin position="288"/>
        <end position="309"/>
    </location>
</feature>
<dbReference type="RefSeq" id="WP_132222995.1">
    <property type="nucleotide sequence ID" value="NZ_SMGO01000002.1"/>
</dbReference>
<dbReference type="PANTHER" id="PTHR22773">
    <property type="entry name" value="NADH DEHYDROGENASE"/>
    <property type="match status" value="1"/>
</dbReference>
<evidence type="ECO:0000256" key="5">
    <source>
        <dbReference type="HAMAP-Rule" id="MF_00445"/>
    </source>
</evidence>
<feature type="transmembrane region" description="Helical" evidence="5">
    <location>
        <begin position="189"/>
        <end position="207"/>
    </location>
</feature>
<comment type="caution">
    <text evidence="8">The sequence shown here is derived from an EMBL/GenBank/DDBJ whole genome shotgun (WGS) entry which is preliminary data.</text>
</comment>
<feature type="transmembrane region" description="Helical" evidence="5">
    <location>
        <begin position="227"/>
        <end position="250"/>
    </location>
</feature>
<feature type="transmembrane region" description="Helical" evidence="5">
    <location>
        <begin position="315"/>
        <end position="336"/>
    </location>
</feature>
<feature type="transmembrane region" description="Helical" evidence="5">
    <location>
        <begin position="392"/>
        <end position="412"/>
    </location>
</feature>
<evidence type="ECO:0000313" key="9">
    <source>
        <dbReference type="Proteomes" id="UP000294616"/>
    </source>
</evidence>
<dbReference type="GO" id="GO:0008137">
    <property type="term" value="F:NADH dehydrogenase (ubiquinone) activity"/>
    <property type="evidence" value="ECO:0007669"/>
    <property type="project" value="InterPro"/>
</dbReference>